<comment type="caution">
    <text evidence="1">The sequence shown here is derived from an EMBL/GenBank/DDBJ whole genome shotgun (WGS) entry which is preliminary data.</text>
</comment>
<dbReference type="EMBL" id="CAJOBC010002669">
    <property type="protein sequence ID" value="CAF3745069.1"/>
    <property type="molecule type" value="Genomic_DNA"/>
</dbReference>
<evidence type="ECO:0000313" key="2">
    <source>
        <dbReference type="EMBL" id="CAF3745069.1"/>
    </source>
</evidence>
<dbReference type="AlphaFoldDB" id="A0A814EJM7"/>
<reference evidence="1" key="1">
    <citation type="submission" date="2021-02" db="EMBL/GenBank/DDBJ databases">
        <authorList>
            <person name="Nowell W R."/>
        </authorList>
    </citation>
    <scope>NUCLEOTIDE SEQUENCE</scope>
</reference>
<organism evidence="1 3">
    <name type="scientific">Didymodactylos carnosus</name>
    <dbReference type="NCBI Taxonomy" id="1234261"/>
    <lineage>
        <taxon>Eukaryota</taxon>
        <taxon>Metazoa</taxon>
        <taxon>Spiralia</taxon>
        <taxon>Gnathifera</taxon>
        <taxon>Rotifera</taxon>
        <taxon>Eurotatoria</taxon>
        <taxon>Bdelloidea</taxon>
        <taxon>Philodinida</taxon>
        <taxon>Philodinidae</taxon>
        <taxon>Didymodactylos</taxon>
    </lineage>
</organism>
<evidence type="ECO:0000313" key="1">
    <source>
        <dbReference type="EMBL" id="CAF0972059.1"/>
    </source>
</evidence>
<proteinExistence type="predicted"/>
<dbReference type="Proteomes" id="UP000663829">
    <property type="component" value="Unassembled WGS sequence"/>
</dbReference>
<sequence length="168" mass="19053">MPAAFRGGSTSISLSVSHIDYSEALNILDLTTSKQKRLRRQRQNVLRTHLLLKRTYTLVCDILDSDCYSEVNNFSAKTVSTYSSDSILSSSSIPALRFSTLHDNTPRSKRKCEVDDSLVTPQEQQCNKILRLSDNCSSENNDNEQMDIQTTIVDFLTDLKNVKIIPRY</sequence>
<accession>A0A814EJM7</accession>
<dbReference type="EMBL" id="CAJNOQ010002669">
    <property type="protein sequence ID" value="CAF0972059.1"/>
    <property type="molecule type" value="Genomic_DNA"/>
</dbReference>
<dbReference type="Proteomes" id="UP000681722">
    <property type="component" value="Unassembled WGS sequence"/>
</dbReference>
<name>A0A814EJM7_9BILA</name>
<gene>
    <name evidence="1" type="ORF">GPM918_LOCUS12291</name>
    <name evidence="2" type="ORF">SRO942_LOCUS12292</name>
</gene>
<evidence type="ECO:0000313" key="3">
    <source>
        <dbReference type="Proteomes" id="UP000663829"/>
    </source>
</evidence>
<dbReference type="OrthoDB" id="10032049at2759"/>
<keyword evidence="3" id="KW-1185">Reference proteome</keyword>
<protein>
    <submittedName>
        <fullName evidence="1">Uncharacterized protein</fullName>
    </submittedName>
</protein>